<reference evidence="2 3" key="1">
    <citation type="submission" date="2015-07" db="EMBL/GenBank/DDBJ databases">
        <authorList>
            <person name="Kim K.M."/>
        </authorList>
    </citation>
    <scope>NUCLEOTIDE SEQUENCE [LARGE SCALE GENOMIC DNA]</scope>
    <source>
        <strain evidence="2 3">KCTC 12363</strain>
    </source>
</reference>
<dbReference type="KEGG" id="camu:CA2015_0143"/>
<evidence type="ECO:0000256" key="1">
    <source>
        <dbReference type="SAM" id="Phobius"/>
    </source>
</evidence>
<dbReference type="Proteomes" id="UP000036520">
    <property type="component" value="Chromosome"/>
</dbReference>
<dbReference type="EMBL" id="CP012040">
    <property type="protein sequence ID" value="AKP49625.1"/>
    <property type="molecule type" value="Genomic_DNA"/>
</dbReference>
<sequence length="516" mass="56615">MYYPILLSIYKTTNNQNMITMNIADWNFKSKLEKYLCLLLTLVFLITGVGNLTAQNEGAAKIFKAGAALSVITPKIGTSINGNFQEDFAKHIHDDTHARGLVLDDGNTKIAIVTLDLCMAYRETLDNAKKRAASYTDIPVENMLISSIHTHSGGTACSVFGSTYDPEYLVFLEERAADAIIRANNNLEPARIGWGVGQEPSEVFNRRWKLKEGKTFTNPFGGEDKVRMNPGFENPDLSGPAGPIDPEVPIISVQSLSGEPIALLANYSLHYVGGTKSGDISADYFGMFANRIGEMIGADRQNPEFVGIMTNGTSGDINNINFGGPAPKPVEKYEKMAIVANKVAAEAYKVYQTITYHDWVPLASAQTEVSLGVRKPDAAELERAKKIVAEAKGPLLLKRDELYARETIFLNDFPDQKQLILQALQIGDLAITAVPCEVFVEIGLEIKAKSPFQQTFSVSLANGYNGYLPTPKHHEWGGYETWRARSSYLEVNASNVITSNLLGLLDKLKSSSITSK</sequence>
<evidence type="ECO:0000313" key="3">
    <source>
        <dbReference type="Proteomes" id="UP000036520"/>
    </source>
</evidence>
<proteinExistence type="predicted"/>
<feature type="transmembrane region" description="Helical" evidence="1">
    <location>
        <begin position="35"/>
        <end position="54"/>
    </location>
</feature>
<protein>
    <submittedName>
        <fullName evidence="2">Alkaline ceramidase domain protein</fullName>
    </submittedName>
</protein>
<name>A0A0H4P915_9BACT</name>
<gene>
    <name evidence="2" type="ORF">CA2015_0143</name>
</gene>
<dbReference type="OrthoDB" id="917785at2"/>
<dbReference type="AlphaFoldDB" id="A0A0H4P915"/>
<accession>A0A0H4P915</accession>
<evidence type="ECO:0000313" key="2">
    <source>
        <dbReference type="EMBL" id="AKP49625.1"/>
    </source>
</evidence>
<keyword evidence="1" id="KW-0812">Transmembrane</keyword>
<keyword evidence="3" id="KW-1185">Reference proteome</keyword>
<keyword evidence="1" id="KW-0472">Membrane</keyword>
<organism evidence="2 3">
    <name type="scientific">Cyclobacterium amurskyense</name>
    <dbReference type="NCBI Taxonomy" id="320787"/>
    <lineage>
        <taxon>Bacteria</taxon>
        <taxon>Pseudomonadati</taxon>
        <taxon>Bacteroidota</taxon>
        <taxon>Cytophagia</taxon>
        <taxon>Cytophagales</taxon>
        <taxon>Cyclobacteriaceae</taxon>
        <taxon>Cyclobacterium</taxon>
    </lineage>
</organism>
<dbReference type="PATRIC" id="fig|320787.5.peg.157"/>
<dbReference type="STRING" id="320787.CA2015_0143"/>
<keyword evidence="1" id="KW-1133">Transmembrane helix</keyword>